<evidence type="ECO:0000313" key="6">
    <source>
        <dbReference type="Proteomes" id="UP000297951"/>
    </source>
</evidence>
<dbReference type="Proteomes" id="UP000297951">
    <property type="component" value="Unassembled WGS sequence"/>
</dbReference>
<feature type="non-terminal residue" evidence="5">
    <location>
        <position position="70"/>
    </location>
</feature>
<gene>
    <name evidence="5" type="ORF">E4U03_12625</name>
</gene>
<keyword evidence="3" id="KW-0804">Transcription</keyword>
<evidence type="ECO:0000256" key="1">
    <source>
        <dbReference type="ARBA" id="ARBA00023015"/>
    </source>
</evidence>
<dbReference type="OrthoDB" id="3210131at2"/>
<dbReference type="Pfam" id="PF00392">
    <property type="entry name" value="GntR"/>
    <property type="match status" value="1"/>
</dbReference>
<proteinExistence type="predicted"/>
<dbReference type="RefSeq" id="WP_135014064.1">
    <property type="nucleotide sequence ID" value="NZ_JADGLK010000114.1"/>
</dbReference>
<dbReference type="GO" id="GO:0003700">
    <property type="term" value="F:DNA-binding transcription factor activity"/>
    <property type="evidence" value="ECO:0007669"/>
    <property type="project" value="InterPro"/>
</dbReference>
<evidence type="ECO:0000256" key="2">
    <source>
        <dbReference type="ARBA" id="ARBA00023125"/>
    </source>
</evidence>
<dbReference type="AlphaFoldDB" id="A0A4Y9F1F4"/>
<dbReference type="InterPro" id="IPR000524">
    <property type="entry name" value="Tscrpt_reg_HTH_GntR"/>
</dbReference>
<evidence type="ECO:0000256" key="3">
    <source>
        <dbReference type="ARBA" id="ARBA00023163"/>
    </source>
</evidence>
<keyword evidence="2" id="KW-0238">DNA-binding</keyword>
<dbReference type="Gene3D" id="1.10.10.10">
    <property type="entry name" value="Winged helix-like DNA-binding domain superfamily/Winged helix DNA-binding domain"/>
    <property type="match status" value="1"/>
</dbReference>
<feature type="domain" description="HTH gntR-type" evidence="4">
    <location>
        <begin position="13"/>
        <end position="70"/>
    </location>
</feature>
<dbReference type="GO" id="GO:0003677">
    <property type="term" value="F:DNA binding"/>
    <property type="evidence" value="ECO:0007669"/>
    <property type="project" value="UniProtKB-KW"/>
</dbReference>
<accession>A0A4Y9F1F4</accession>
<keyword evidence="1" id="KW-0805">Transcription regulation</keyword>
<sequence length="70" mass="7672">MAQTPTSARSRQAPIAERLADLIGQQIDDGVYRPGDKLPSLRELAQLHRYAKNTVVAAFDLLVSRGVVEP</sequence>
<dbReference type="SUPFAM" id="SSF46785">
    <property type="entry name" value="Winged helix' DNA-binding domain"/>
    <property type="match status" value="1"/>
</dbReference>
<comment type="caution">
    <text evidence="5">The sequence shown here is derived from an EMBL/GenBank/DDBJ whole genome shotgun (WGS) entry which is preliminary data.</text>
</comment>
<evidence type="ECO:0000313" key="5">
    <source>
        <dbReference type="EMBL" id="TFU18764.1"/>
    </source>
</evidence>
<dbReference type="EMBL" id="SPQC01000114">
    <property type="protein sequence ID" value="TFU18764.1"/>
    <property type="molecule type" value="Genomic_DNA"/>
</dbReference>
<dbReference type="PROSITE" id="PS50949">
    <property type="entry name" value="HTH_GNTR"/>
    <property type="match status" value="1"/>
</dbReference>
<dbReference type="InterPro" id="IPR036388">
    <property type="entry name" value="WH-like_DNA-bd_sf"/>
</dbReference>
<reference evidence="5 6" key="1">
    <citation type="submission" date="2019-03" db="EMBL/GenBank/DDBJ databases">
        <title>Diversity of the mouse oral microbiome.</title>
        <authorList>
            <person name="Joseph S."/>
            <person name="Aduse-Opoku J."/>
            <person name="Curtis M."/>
            <person name="Wade W."/>
            <person name="Hashim A."/>
        </authorList>
    </citation>
    <scope>NUCLEOTIDE SEQUENCE [LARGE SCALE GENOMIC DNA]</scope>
    <source>
        <strain evidence="6">irhom_31</strain>
    </source>
</reference>
<protein>
    <submittedName>
        <fullName evidence="5">GntR family transcriptional regulator</fullName>
    </submittedName>
</protein>
<organism evidence="5 6">
    <name type="scientific">Rothia nasimurium</name>
    <dbReference type="NCBI Taxonomy" id="85336"/>
    <lineage>
        <taxon>Bacteria</taxon>
        <taxon>Bacillati</taxon>
        <taxon>Actinomycetota</taxon>
        <taxon>Actinomycetes</taxon>
        <taxon>Micrococcales</taxon>
        <taxon>Micrococcaceae</taxon>
        <taxon>Rothia</taxon>
    </lineage>
</organism>
<name>A0A4Y9F1F4_9MICC</name>
<evidence type="ECO:0000259" key="4">
    <source>
        <dbReference type="PROSITE" id="PS50949"/>
    </source>
</evidence>
<dbReference type="CDD" id="cd07377">
    <property type="entry name" value="WHTH_GntR"/>
    <property type="match status" value="1"/>
</dbReference>
<dbReference type="InterPro" id="IPR036390">
    <property type="entry name" value="WH_DNA-bd_sf"/>
</dbReference>